<organism evidence="2 3">
    <name type="scientific">Ameca splendens</name>
    <dbReference type="NCBI Taxonomy" id="208324"/>
    <lineage>
        <taxon>Eukaryota</taxon>
        <taxon>Metazoa</taxon>
        <taxon>Chordata</taxon>
        <taxon>Craniata</taxon>
        <taxon>Vertebrata</taxon>
        <taxon>Euteleostomi</taxon>
        <taxon>Actinopterygii</taxon>
        <taxon>Neopterygii</taxon>
        <taxon>Teleostei</taxon>
        <taxon>Neoteleostei</taxon>
        <taxon>Acanthomorphata</taxon>
        <taxon>Ovalentaria</taxon>
        <taxon>Atherinomorphae</taxon>
        <taxon>Cyprinodontiformes</taxon>
        <taxon>Goodeidae</taxon>
        <taxon>Ameca</taxon>
    </lineage>
</organism>
<protein>
    <recommendedName>
        <fullName evidence="4">Secreted protein</fullName>
    </recommendedName>
</protein>
<comment type="caution">
    <text evidence="2">The sequence shown here is derived from an EMBL/GenBank/DDBJ whole genome shotgun (WGS) entry which is preliminary data.</text>
</comment>
<dbReference type="Proteomes" id="UP001469553">
    <property type="component" value="Unassembled WGS sequence"/>
</dbReference>
<accession>A0ABV0YSX3</accession>
<evidence type="ECO:0000313" key="3">
    <source>
        <dbReference type="Proteomes" id="UP001469553"/>
    </source>
</evidence>
<reference evidence="2 3" key="1">
    <citation type="submission" date="2021-06" db="EMBL/GenBank/DDBJ databases">
        <authorList>
            <person name="Palmer J.M."/>
        </authorList>
    </citation>
    <scope>NUCLEOTIDE SEQUENCE [LARGE SCALE GENOMIC DNA]</scope>
    <source>
        <strain evidence="2 3">AS_MEX2019</strain>
        <tissue evidence="2">Muscle</tissue>
    </source>
</reference>
<keyword evidence="1" id="KW-0732">Signal</keyword>
<feature type="chain" id="PRO_5047536453" description="Secreted protein" evidence="1">
    <location>
        <begin position="18"/>
        <end position="146"/>
    </location>
</feature>
<proteinExistence type="predicted"/>
<gene>
    <name evidence="2" type="ORF">AMECASPLE_029075</name>
</gene>
<name>A0ABV0YSX3_9TELE</name>
<evidence type="ECO:0008006" key="4">
    <source>
        <dbReference type="Google" id="ProtNLM"/>
    </source>
</evidence>
<sequence length="146" mass="16320">MFSSVLVLSAGSVGGWSCVLPFHTCKLSGLLRQLFKERVPKHSMPECRPLRCLLRQIPWVLPVILVQPGSAYLRSSTLGLQADFHLPQDAQQPKNVRSPLNCLTSKKHIPVYLKLTSPPGLLIYLQPWRTTRAAESTSHVLLSLQK</sequence>
<feature type="signal peptide" evidence="1">
    <location>
        <begin position="1"/>
        <end position="17"/>
    </location>
</feature>
<evidence type="ECO:0000256" key="1">
    <source>
        <dbReference type="SAM" id="SignalP"/>
    </source>
</evidence>
<evidence type="ECO:0000313" key="2">
    <source>
        <dbReference type="EMBL" id="MEQ2296891.1"/>
    </source>
</evidence>
<keyword evidence="3" id="KW-1185">Reference proteome</keyword>
<dbReference type="EMBL" id="JAHRIP010040900">
    <property type="protein sequence ID" value="MEQ2296891.1"/>
    <property type="molecule type" value="Genomic_DNA"/>
</dbReference>